<accession>A0A1I2GQC2</accession>
<reference evidence="2" key="1">
    <citation type="submission" date="2016-10" db="EMBL/GenBank/DDBJ databases">
        <authorList>
            <person name="Varghese N."/>
            <person name="Submissions S."/>
        </authorList>
    </citation>
    <scope>NUCLEOTIDE SEQUENCE [LARGE SCALE GENOMIC DNA]</scope>
    <source>
        <strain evidence="2">DSM 27981</strain>
    </source>
</reference>
<dbReference type="SUPFAM" id="SSF69754">
    <property type="entry name" value="Ribosome binding protein Y (YfiA homologue)"/>
    <property type="match status" value="1"/>
</dbReference>
<evidence type="ECO:0000313" key="2">
    <source>
        <dbReference type="Proteomes" id="UP000199119"/>
    </source>
</evidence>
<evidence type="ECO:0000313" key="1">
    <source>
        <dbReference type="EMBL" id="SFF20144.1"/>
    </source>
</evidence>
<dbReference type="Proteomes" id="UP000199119">
    <property type="component" value="Unassembled WGS sequence"/>
</dbReference>
<sequence>MQVQVQTDDHIEGSEAMNRWIEAETISRLARFRDHLTRVEVHFSDLDGGRSNGADKRCNVEARVAGRPPVAVNADAAKVPEAFTAAIDKLVRALDTDQGRLRDRAGRETIRTAESGLA</sequence>
<proteinExistence type="predicted"/>
<gene>
    <name evidence="1" type="ORF">SAMN04489711_11689</name>
</gene>
<dbReference type="STRING" id="1177982.SAMN04489711_11689"/>
<dbReference type="InterPro" id="IPR003489">
    <property type="entry name" value="RHF/RaiA"/>
</dbReference>
<dbReference type="RefSeq" id="WP_092941170.1">
    <property type="nucleotide sequence ID" value="NZ_FONX01000016.1"/>
</dbReference>
<dbReference type="Gene3D" id="3.30.160.100">
    <property type="entry name" value="Ribosome hibernation promotion factor-like"/>
    <property type="match status" value="1"/>
</dbReference>
<organism evidence="1 2">
    <name type="scientific">Paracidovorax wautersii</name>
    <dbReference type="NCBI Taxonomy" id="1177982"/>
    <lineage>
        <taxon>Bacteria</taxon>
        <taxon>Pseudomonadati</taxon>
        <taxon>Pseudomonadota</taxon>
        <taxon>Betaproteobacteria</taxon>
        <taxon>Burkholderiales</taxon>
        <taxon>Comamonadaceae</taxon>
        <taxon>Paracidovorax</taxon>
    </lineage>
</organism>
<protein>
    <submittedName>
        <fullName evidence="1">Ribosomal subunit interface protein</fullName>
    </submittedName>
</protein>
<dbReference type="Pfam" id="PF02482">
    <property type="entry name" value="Ribosomal_S30AE"/>
    <property type="match status" value="1"/>
</dbReference>
<keyword evidence="2" id="KW-1185">Reference proteome</keyword>
<dbReference type="AlphaFoldDB" id="A0A1I2GQC2"/>
<name>A0A1I2GQC2_9BURK</name>
<dbReference type="InterPro" id="IPR036567">
    <property type="entry name" value="RHF-like"/>
</dbReference>
<dbReference type="EMBL" id="FONX01000016">
    <property type="protein sequence ID" value="SFF20144.1"/>
    <property type="molecule type" value="Genomic_DNA"/>
</dbReference>
<dbReference type="OrthoDB" id="121633at2"/>